<proteinExistence type="predicted"/>
<dbReference type="EMBL" id="JBHZOL010000073">
    <property type="protein sequence ID" value="MFE4106849.1"/>
    <property type="molecule type" value="Genomic_DNA"/>
</dbReference>
<dbReference type="Proteomes" id="UP001600165">
    <property type="component" value="Unassembled WGS sequence"/>
</dbReference>
<evidence type="ECO:0000313" key="2">
    <source>
        <dbReference type="Proteomes" id="UP001600165"/>
    </source>
</evidence>
<reference evidence="1 2" key="1">
    <citation type="submission" date="2024-10" db="EMBL/GenBank/DDBJ databases">
        <authorList>
            <person name="Ratan Roy A."/>
            <person name="Morales Sandoval P.H."/>
            <person name="De Los Santos Villalobos S."/>
            <person name="Chakraborty S."/>
            <person name="Mukherjee J."/>
        </authorList>
    </citation>
    <scope>NUCLEOTIDE SEQUENCE [LARGE SCALE GENOMIC DNA]</scope>
    <source>
        <strain evidence="1 2">S1</strain>
    </source>
</reference>
<organism evidence="1 2">
    <name type="scientific">Almyronema epifaneia S1</name>
    <dbReference type="NCBI Taxonomy" id="2991925"/>
    <lineage>
        <taxon>Bacteria</taxon>
        <taxon>Bacillati</taxon>
        <taxon>Cyanobacteriota</taxon>
        <taxon>Cyanophyceae</taxon>
        <taxon>Nodosilineales</taxon>
        <taxon>Nodosilineaceae</taxon>
        <taxon>Almyronema</taxon>
        <taxon>Almyronema epifaneia</taxon>
    </lineage>
</organism>
<accession>A0ABW6IF84</accession>
<dbReference type="Pfam" id="PF08855">
    <property type="entry name" value="DUF1825"/>
    <property type="match status" value="1"/>
</dbReference>
<name>A0ABW6IF84_9CYAN</name>
<evidence type="ECO:0000313" key="1">
    <source>
        <dbReference type="EMBL" id="MFE4106849.1"/>
    </source>
</evidence>
<keyword evidence="2" id="KW-1185">Reference proteome</keyword>
<dbReference type="RefSeq" id="WP_377965003.1">
    <property type="nucleotide sequence ID" value="NZ_JBHZOL010000073.1"/>
</dbReference>
<comment type="caution">
    <text evidence="1">The sequence shown here is derived from an EMBL/GenBank/DDBJ whole genome shotgun (WGS) entry which is preliminary data.</text>
</comment>
<protein>
    <submittedName>
        <fullName evidence="1">DUF1825 family protein</fullName>
    </submittedName>
</protein>
<sequence>MGFFDSEIVQQEAMKLFQDYQSLMQLGSDYGKFDREGKKIYIDQMEAVMERYRIFMKRFELSDDFMAQMTVEQLKTQLDQFGFTPQQMFDQMHRTLERMKAEIKED</sequence>
<dbReference type="InterPro" id="IPR014954">
    <property type="entry name" value="DUF1825"/>
</dbReference>
<gene>
    <name evidence="1" type="ORF">ACFVKH_11210</name>
</gene>